<protein>
    <submittedName>
        <fullName evidence="2">Uncharacterized protein</fullName>
    </submittedName>
</protein>
<proteinExistence type="predicted"/>
<reference evidence="2 3" key="1">
    <citation type="journal article" date="2024" name="Microbiol. Resour. Announc.">
        <title>Genome annotations for the ascomycete fungi Trichoderma harzianum, Trichoderma aggressivum, and Purpureocillium lilacinum.</title>
        <authorList>
            <person name="Beijen E.P.W."/>
            <person name="Ohm R.A."/>
        </authorList>
    </citation>
    <scope>NUCLEOTIDE SEQUENCE [LARGE SCALE GENOMIC DNA]</scope>
    <source>
        <strain evidence="2 3">CBS 150709</strain>
    </source>
</reference>
<evidence type="ECO:0000256" key="1">
    <source>
        <dbReference type="SAM" id="MobiDB-lite"/>
    </source>
</evidence>
<accession>A0ABR0BGS8</accession>
<feature type="compositionally biased region" description="Polar residues" evidence="1">
    <location>
        <begin position="120"/>
        <end position="133"/>
    </location>
</feature>
<evidence type="ECO:0000313" key="2">
    <source>
        <dbReference type="EMBL" id="KAK4077179.1"/>
    </source>
</evidence>
<dbReference type="EMBL" id="JAWRVI010000107">
    <property type="protein sequence ID" value="KAK4077179.1"/>
    <property type="molecule type" value="Genomic_DNA"/>
</dbReference>
<sequence length="291" mass="31417">MPTDVRLVATVSAVSQEDTGEGTPRAAPRGRDGVWDAQLATKGRKVGQYLNQPAVLARTGLVHARVSANVEASGSLDHSITPAADPPQRGQRHNALGARRPRSGQWGHVEVARLPRAEVSRSSSGKGHNTSLTKAADDHSTAPNTLGLRNVASMNFSCLLNLETTNALALWLVSTAWTPWRPPLCPASETAPSYFLPCSNDGISARGTTLVESAQCVSLPRAGRREIYHALGRSTGRERVLARVHRSWSQQPDVPCPRAVGQSHFGRLRPRIHHLTEAPYRAASLERVAHC</sequence>
<name>A0ABR0BGS8_PURLI</name>
<dbReference type="Proteomes" id="UP001287286">
    <property type="component" value="Unassembled WGS sequence"/>
</dbReference>
<evidence type="ECO:0000313" key="3">
    <source>
        <dbReference type="Proteomes" id="UP001287286"/>
    </source>
</evidence>
<organism evidence="2 3">
    <name type="scientific">Purpureocillium lilacinum</name>
    <name type="common">Paecilomyces lilacinus</name>
    <dbReference type="NCBI Taxonomy" id="33203"/>
    <lineage>
        <taxon>Eukaryota</taxon>
        <taxon>Fungi</taxon>
        <taxon>Dikarya</taxon>
        <taxon>Ascomycota</taxon>
        <taxon>Pezizomycotina</taxon>
        <taxon>Sordariomycetes</taxon>
        <taxon>Hypocreomycetidae</taxon>
        <taxon>Hypocreales</taxon>
        <taxon>Ophiocordycipitaceae</taxon>
        <taxon>Purpureocillium</taxon>
    </lineage>
</organism>
<keyword evidence="3" id="KW-1185">Reference proteome</keyword>
<comment type="caution">
    <text evidence="2">The sequence shown here is derived from an EMBL/GenBank/DDBJ whole genome shotgun (WGS) entry which is preliminary data.</text>
</comment>
<feature type="compositionally biased region" description="Basic and acidic residues" evidence="1">
    <location>
        <begin position="110"/>
        <end position="119"/>
    </location>
</feature>
<gene>
    <name evidence="2" type="ORF">Purlil1_12482</name>
</gene>
<feature type="region of interest" description="Disordered" evidence="1">
    <location>
        <begin position="72"/>
        <end position="143"/>
    </location>
</feature>